<protein>
    <recommendedName>
        <fullName evidence="1">Helicase XPB/Ssl2 N-terminal domain-containing protein</fullName>
    </recommendedName>
</protein>
<keyword evidence="3" id="KW-1185">Reference proteome</keyword>
<evidence type="ECO:0000313" key="3">
    <source>
        <dbReference type="Proteomes" id="UP000238634"/>
    </source>
</evidence>
<comment type="caution">
    <text evidence="2">The sequence shown here is derived from an EMBL/GenBank/DDBJ whole genome shotgun (WGS) entry which is preliminary data.</text>
</comment>
<gene>
    <name evidence="2" type="ORF">C7B65_15620</name>
</gene>
<dbReference type="Proteomes" id="UP000238634">
    <property type="component" value="Unassembled WGS sequence"/>
</dbReference>
<accession>A0A2T1DCY6</accession>
<sequence>MMVPLRFDTYLTQLAQPIVQDMAKSWGFRGKQTSKSECIAAIARGLKDAKQIQQLIAELKPYARLALELAKAQGGKVSVRTVMITAALLGVEQPDLTNKFGNEAIAYAHELIRSGVFIATHSIDGYYGYGLNFEQLLSDERILEQVSEPHFPTLDLKETAAPKISSYRRPASVVLTILGFMQAVSGLGGLKLTKSGTPQVNSLRKLTKAQRWEEDGTEIDGFWFPQPTIALTAASVYSGILTTHRDDTQLELAAPIETFANRPYPVQISQLLVGFSVAAEWTEWKASSFFDASSYIEARQILLLVLKLLPSDQSAWFSLDDLEKFLFDRIGDRFSLTGFIPSQFRAAGVDPEESAKRWRDRQRKEWQQREKHWFRYALSTWLYLLGIVELGWNSRSEFSNQNEAIVSFRVTELGQMILHPDLAASFVEMAPQPAWIVQPNFELLVYVDEVAPSQMIFLDRYADRLDIQQHTAHYRLTRESVYRGLERGGSLEEFLNALRTGAKVPVPQNVEIDLQQWGGLREQITLRRETQMIEFADHQSMQTAMNQGVSGKILGDRFLLIDQNTPAIEALIKQKIRYDQPLSRCLKIGETGEVTQVKSVKDLLLETQLQRWMEKDSDNTWTLTQASVVKAAQAGNKASDILDFLEARRTDELPPLLKVALTAWAGRPPTLEMAEIVVLRCTNWEVFDAIARSEILRSRFVARLSPDLLLVDRSQLKKLKQDLEWLGIQPLEQLRMD</sequence>
<dbReference type="InterPro" id="IPR032830">
    <property type="entry name" value="XPB/Ssl2_N"/>
</dbReference>
<dbReference type="STRING" id="1920490.GCA_001895925_02946"/>
<feature type="domain" description="Helicase XPB/Ssl2 N-terminal" evidence="1">
    <location>
        <begin position="436"/>
        <end position="552"/>
    </location>
</feature>
<evidence type="ECO:0000313" key="2">
    <source>
        <dbReference type="EMBL" id="PSB18326.1"/>
    </source>
</evidence>
<dbReference type="AlphaFoldDB" id="A0A2T1DCY6"/>
<reference evidence="2 3" key="2">
    <citation type="submission" date="2018-03" db="EMBL/GenBank/DDBJ databases">
        <title>The ancient ancestry and fast evolution of plastids.</title>
        <authorList>
            <person name="Moore K.R."/>
            <person name="Magnabosco C."/>
            <person name="Momper L."/>
            <person name="Gold D.A."/>
            <person name="Bosak T."/>
            <person name="Fournier G.P."/>
        </authorList>
    </citation>
    <scope>NUCLEOTIDE SEQUENCE [LARGE SCALE GENOMIC DNA]</scope>
    <source>
        <strain evidence="2 3">ULC007</strain>
    </source>
</reference>
<proteinExistence type="predicted"/>
<dbReference type="EMBL" id="PVWG01000018">
    <property type="protein sequence ID" value="PSB18326.1"/>
    <property type="molecule type" value="Genomic_DNA"/>
</dbReference>
<name>A0A2T1DCY6_9CYAN</name>
<evidence type="ECO:0000259" key="1">
    <source>
        <dbReference type="Pfam" id="PF13625"/>
    </source>
</evidence>
<organism evidence="2 3">
    <name type="scientific">Phormidesmis priestleyi ULC007</name>
    <dbReference type="NCBI Taxonomy" id="1920490"/>
    <lineage>
        <taxon>Bacteria</taxon>
        <taxon>Bacillati</taxon>
        <taxon>Cyanobacteriota</taxon>
        <taxon>Cyanophyceae</taxon>
        <taxon>Leptolyngbyales</taxon>
        <taxon>Leptolyngbyaceae</taxon>
        <taxon>Phormidesmis</taxon>
    </lineage>
</organism>
<reference evidence="2 3" key="1">
    <citation type="submission" date="2018-02" db="EMBL/GenBank/DDBJ databases">
        <authorList>
            <person name="Cohen D.B."/>
            <person name="Kent A.D."/>
        </authorList>
    </citation>
    <scope>NUCLEOTIDE SEQUENCE [LARGE SCALE GENOMIC DNA]</scope>
    <source>
        <strain evidence="2 3">ULC007</strain>
    </source>
</reference>
<dbReference type="OrthoDB" id="52373at2"/>
<dbReference type="Pfam" id="PF13625">
    <property type="entry name" value="Helicase_C_3"/>
    <property type="match status" value="1"/>
</dbReference>